<dbReference type="RefSeq" id="XP_060338337.1">
    <property type="nucleotide sequence ID" value="XM_060480065.1"/>
</dbReference>
<dbReference type="GeneID" id="85363613"/>
<reference evidence="1" key="1">
    <citation type="submission" date="2023-06" db="EMBL/GenBank/DDBJ databases">
        <authorList>
            <consortium name="Lawrence Berkeley National Laboratory"/>
            <person name="Ahrendt S."/>
            <person name="Sahu N."/>
            <person name="Indic B."/>
            <person name="Wong-Bajracharya J."/>
            <person name="Merenyi Z."/>
            <person name="Ke H.-M."/>
            <person name="Monk M."/>
            <person name="Kocsube S."/>
            <person name="Drula E."/>
            <person name="Lipzen A."/>
            <person name="Balint B."/>
            <person name="Henrissat B."/>
            <person name="Andreopoulos B."/>
            <person name="Martin F.M."/>
            <person name="Harder C.B."/>
            <person name="Rigling D."/>
            <person name="Ford K.L."/>
            <person name="Foster G.D."/>
            <person name="Pangilinan J."/>
            <person name="Papanicolaou A."/>
            <person name="Barry K."/>
            <person name="LaButti K."/>
            <person name="Viragh M."/>
            <person name="Koriabine M."/>
            <person name="Yan M."/>
            <person name="Riley R."/>
            <person name="Champramary S."/>
            <person name="Plett K.L."/>
            <person name="Tsai I.J."/>
            <person name="Slot J."/>
            <person name="Sipos G."/>
            <person name="Plett J."/>
            <person name="Nagy L.G."/>
            <person name="Grigoriev I.V."/>
        </authorList>
    </citation>
    <scope>NUCLEOTIDE SEQUENCE</scope>
    <source>
        <strain evidence="1">CCBAS 213</strain>
    </source>
</reference>
<dbReference type="EMBL" id="JAUEPS010000002">
    <property type="protein sequence ID" value="KAK0468062.1"/>
    <property type="molecule type" value="Genomic_DNA"/>
</dbReference>
<evidence type="ECO:0000313" key="2">
    <source>
        <dbReference type="Proteomes" id="UP001175211"/>
    </source>
</evidence>
<accession>A0AA39NLX0</accession>
<sequence>MNRPQQTVFSRLKNLNTLAINTFGSFFSTAANDNEDDETILSDEIWDPASDFQARAYTPTTLTPARECLLKLSRSCSISTRDYDDIPLEDLSRTTFSDDTPPLTPAAEHEHSLEIRLGKQPVREMWEDEDEWYGLEYTLEMSRRASSGSAGENSRSRESWAALQDDSDEVAYKEWQQWRTYLDYRRAIEYDGYSMNMALWYVEERALWNVYHWELDEHGYVSEEVKERLVQCPPDPYYPRRQKNLGWYLKKSRSIGCLRELEPVVL</sequence>
<protein>
    <submittedName>
        <fullName evidence="1">Uncharacterized protein</fullName>
    </submittedName>
</protein>
<proteinExistence type="predicted"/>
<evidence type="ECO:0000313" key="1">
    <source>
        <dbReference type="EMBL" id="KAK0468062.1"/>
    </source>
</evidence>
<keyword evidence="2" id="KW-1185">Reference proteome</keyword>
<organism evidence="1 2">
    <name type="scientific">Armillaria tabescens</name>
    <name type="common">Ringless honey mushroom</name>
    <name type="synonym">Agaricus tabescens</name>
    <dbReference type="NCBI Taxonomy" id="1929756"/>
    <lineage>
        <taxon>Eukaryota</taxon>
        <taxon>Fungi</taxon>
        <taxon>Dikarya</taxon>
        <taxon>Basidiomycota</taxon>
        <taxon>Agaricomycotina</taxon>
        <taxon>Agaricomycetes</taxon>
        <taxon>Agaricomycetidae</taxon>
        <taxon>Agaricales</taxon>
        <taxon>Marasmiineae</taxon>
        <taxon>Physalacriaceae</taxon>
        <taxon>Desarmillaria</taxon>
    </lineage>
</organism>
<dbReference type="AlphaFoldDB" id="A0AA39NLX0"/>
<gene>
    <name evidence="1" type="ORF">EV420DRAFT_1743041</name>
</gene>
<name>A0AA39NLX0_ARMTA</name>
<dbReference type="Proteomes" id="UP001175211">
    <property type="component" value="Unassembled WGS sequence"/>
</dbReference>
<comment type="caution">
    <text evidence="1">The sequence shown here is derived from an EMBL/GenBank/DDBJ whole genome shotgun (WGS) entry which is preliminary data.</text>
</comment>